<evidence type="ECO:0000313" key="1">
    <source>
        <dbReference type="EMBL" id="MFG6462710.1"/>
    </source>
</evidence>
<comment type="caution">
    <text evidence="1">The sequence shown here is derived from an EMBL/GenBank/DDBJ whole genome shotgun (WGS) entry which is preliminary data.</text>
</comment>
<gene>
    <name evidence="1" type="ORF">ACG04Q_14110</name>
</gene>
<evidence type="ECO:0000313" key="2">
    <source>
        <dbReference type="Proteomes" id="UP001606302"/>
    </source>
</evidence>
<name>A0ABW7GL90_9BURK</name>
<dbReference type="Proteomes" id="UP001606302">
    <property type="component" value="Unassembled WGS sequence"/>
</dbReference>
<dbReference type="EMBL" id="JBIGHX010000004">
    <property type="protein sequence ID" value="MFG6462710.1"/>
    <property type="molecule type" value="Genomic_DNA"/>
</dbReference>
<accession>A0ABW7GL90</accession>
<reference evidence="1 2" key="1">
    <citation type="submission" date="2024-08" db="EMBL/GenBank/DDBJ databases">
        <authorList>
            <person name="Lu H."/>
        </authorList>
    </citation>
    <scope>NUCLEOTIDE SEQUENCE [LARGE SCALE GENOMIC DNA]</scope>
    <source>
        <strain evidence="1 2">DXS20W</strain>
    </source>
</reference>
<dbReference type="RefSeq" id="WP_394511574.1">
    <property type="nucleotide sequence ID" value="NZ_JBIGHX010000004.1"/>
</dbReference>
<proteinExistence type="predicted"/>
<sequence>MSTASAIYVTAVTAQSPKTYYVQVAPSPTDPNSAACLFFKDSACTKPAEQPLQIKQSAGGVTFVMASPQKSGCNWVLVGAVSDRTDTVAVDPSFIPSADQKQVTVPVTTQAVVTVGVLLIFSSTQAPTQLYSSADPQVQNDGA</sequence>
<protein>
    <submittedName>
        <fullName evidence="1">Uncharacterized protein</fullName>
    </submittedName>
</protein>
<keyword evidence="2" id="KW-1185">Reference proteome</keyword>
<organism evidence="1 2">
    <name type="scientific">Pelomonas lactea</name>
    <dbReference type="NCBI Taxonomy" id="3299030"/>
    <lineage>
        <taxon>Bacteria</taxon>
        <taxon>Pseudomonadati</taxon>
        <taxon>Pseudomonadota</taxon>
        <taxon>Betaproteobacteria</taxon>
        <taxon>Burkholderiales</taxon>
        <taxon>Sphaerotilaceae</taxon>
        <taxon>Roseateles</taxon>
    </lineage>
</organism>